<evidence type="ECO:0000313" key="9">
    <source>
        <dbReference type="Proteomes" id="UP000236731"/>
    </source>
</evidence>
<dbReference type="SUPFAM" id="SSF111369">
    <property type="entry name" value="HlyD-like secretion proteins"/>
    <property type="match status" value="2"/>
</dbReference>
<dbReference type="PANTHER" id="PTHR30386">
    <property type="entry name" value="MEMBRANE FUSION SUBUNIT OF EMRAB-TOLC MULTIDRUG EFFLUX PUMP"/>
    <property type="match status" value="1"/>
</dbReference>
<name>A0A1H5YPX6_9SPHI</name>
<dbReference type="Pfam" id="PF25917">
    <property type="entry name" value="BSH_RND"/>
    <property type="match status" value="1"/>
</dbReference>
<dbReference type="GO" id="GO:0016020">
    <property type="term" value="C:membrane"/>
    <property type="evidence" value="ECO:0007669"/>
    <property type="project" value="UniProtKB-SubCell"/>
</dbReference>
<dbReference type="AlphaFoldDB" id="A0A1H5YPX6"/>
<accession>A0A1H5YPX6</accession>
<dbReference type="InterPro" id="IPR058625">
    <property type="entry name" value="MdtA-like_BSH"/>
</dbReference>
<comment type="subcellular location">
    <subcellularLocation>
        <location evidence="1">Membrane</location>
        <topology evidence="1">Single-pass membrane protein</topology>
    </subcellularLocation>
</comment>
<keyword evidence="2 6" id="KW-0812">Transmembrane</keyword>
<organism evidence="8 9">
    <name type="scientific">Sphingobacterium lactis</name>
    <dbReference type="NCBI Taxonomy" id="797291"/>
    <lineage>
        <taxon>Bacteria</taxon>
        <taxon>Pseudomonadati</taxon>
        <taxon>Bacteroidota</taxon>
        <taxon>Sphingobacteriia</taxon>
        <taxon>Sphingobacteriales</taxon>
        <taxon>Sphingobacteriaceae</taxon>
        <taxon>Sphingobacterium</taxon>
    </lineage>
</organism>
<sequence>MSSKIDHPLTAKEKNRRLKIYIVNIVSVILILGIIGWGMLEFFKFNRSTYTEDAQIDGHINPVSSKITGYIKEIKFQEHQQVHQGDTLVVLENEEYKIQVENALAALADARAGHAVVHTEVQIAENSQHIADANLEELKARLQNAEVNYNRFKALMDKDAIAVYQYEEVKTAYESLLAKYKALSAQKTSTQLSTVETNKRTAINDAAILRAQAALDLAKLNLSYTVIVAPYDGILGRMPVEVGQLIQSGQPLFSIVRGKQKWVTANYTEKQMKEIELGKLVTMHIDAFGKKEFKGRIMAVSEATGAKYAMIPVDNSTGNFVKVQQRVPVRIEFTEDNDKHDLDKLVLGLNVVVEAN</sequence>
<keyword evidence="3 6" id="KW-1133">Transmembrane helix</keyword>
<feature type="domain" description="Multidrug resistance protein MdtA-like barrel-sandwich hybrid" evidence="7">
    <location>
        <begin position="63"/>
        <end position="256"/>
    </location>
</feature>
<dbReference type="Gene3D" id="2.40.50.100">
    <property type="match status" value="1"/>
</dbReference>
<dbReference type="PANTHER" id="PTHR30386:SF26">
    <property type="entry name" value="TRANSPORT PROTEIN COMB"/>
    <property type="match status" value="1"/>
</dbReference>
<evidence type="ECO:0000313" key="8">
    <source>
        <dbReference type="EMBL" id="SEG25446.1"/>
    </source>
</evidence>
<evidence type="ECO:0000256" key="6">
    <source>
        <dbReference type="SAM" id="Phobius"/>
    </source>
</evidence>
<evidence type="ECO:0000259" key="7">
    <source>
        <dbReference type="Pfam" id="PF25917"/>
    </source>
</evidence>
<dbReference type="Gene3D" id="1.10.287.470">
    <property type="entry name" value="Helix hairpin bin"/>
    <property type="match status" value="1"/>
</dbReference>
<protein>
    <submittedName>
        <fullName evidence="8">Membrane fusion protein, multidrug efflux system</fullName>
    </submittedName>
</protein>
<dbReference type="InterPro" id="IPR050739">
    <property type="entry name" value="MFP"/>
</dbReference>
<proteinExistence type="predicted"/>
<evidence type="ECO:0000256" key="2">
    <source>
        <dbReference type="ARBA" id="ARBA00022692"/>
    </source>
</evidence>
<dbReference type="Proteomes" id="UP000236731">
    <property type="component" value="Unassembled WGS sequence"/>
</dbReference>
<dbReference type="EMBL" id="FNUT01000006">
    <property type="protein sequence ID" value="SEG25446.1"/>
    <property type="molecule type" value="Genomic_DNA"/>
</dbReference>
<gene>
    <name evidence="8" type="ORF">SAMN05421877_10664</name>
</gene>
<feature type="transmembrane region" description="Helical" evidence="6">
    <location>
        <begin position="21"/>
        <end position="40"/>
    </location>
</feature>
<evidence type="ECO:0000256" key="5">
    <source>
        <dbReference type="SAM" id="Coils"/>
    </source>
</evidence>
<reference evidence="9" key="1">
    <citation type="submission" date="2016-10" db="EMBL/GenBank/DDBJ databases">
        <authorList>
            <person name="Varghese N."/>
            <person name="Submissions S."/>
        </authorList>
    </citation>
    <scope>NUCLEOTIDE SEQUENCE [LARGE SCALE GENOMIC DNA]</scope>
    <source>
        <strain evidence="9">DSM 22361</strain>
    </source>
</reference>
<keyword evidence="5" id="KW-0175">Coiled coil</keyword>
<keyword evidence="4 6" id="KW-0472">Membrane</keyword>
<feature type="coiled-coil region" evidence="5">
    <location>
        <begin position="128"/>
        <end position="186"/>
    </location>
</feature>
<evidence type="ECO:0000256" key="4">
    <source>
        <dbReference type="ARBA" id="ARBA00023136"/>
    </source>
</evidence>
<keyword evidence="9" id="KW-1185">Reference proteome</keyword>
<evidence type="ECO:0000256" key="3">
    <source>
        <dbReference type="ARBA" id="ARBA00022989"/>
    </source>
</evidence>
<dbReference type="GO" id="GO:0055085">
    <property type="term" value="P:transmembrane transport"/>
    <property type="evidence" value="ECO:0007669"/>
    <property type="project" value="InterPro"/>
</dbReference>
<evidence type="ECO:0000256" key="1">
    <source>
        <dbReference type="ARBA" id="ARBA00004167"/>
    </source>
</evidence>
<dbReference type="Gene3D" id="2.40.30.170">
    <property type="match status" value="1"/>
</dbReference>